<reference evidence="2" key="1">
    <citation type="journal article" date="2005" name="PLoS Biol.">
        <title>The genomes of Oryza sativa: a history of duplications.</title>
        <authorList>
            <person name="Yu J."/>
            <person name="Wang J."/>
            <person name="Lin W."/>
            <person name="Li S."/>
            <person name="Li H."/>
            <person name="Zhou J."/>
            <person name="Ni P."/>
            <person name="Dong W."/>
            <person name="Hu S."/>
            <person name="Zeng C."/>
            <person name="Zhang J."/>
            <person name="Zhang Y."/>
            <person name="Li R."/>
            <person name="Xu Z."/>
            <person name="Li S."/>
            <person name="Li X."/>
            <person name="Zheng H."/>
            <person name="Cong L."/>
            <person name="Lin L."/>
            <person name="Yin J."/>
            <person name="Geng J."/>
            <person name="Li G."/>
            <person name="Shi J."/>
            <person name="Liu J."/>
            <person name="Lv H."/>
            <person name="Li J."/>
            <person name="Wang J."/>
            <person name="Deng Y."/>
            <person name="Ran L."/>
            <person name="Shi X."/>
            <person name="Wang X."/>
            <person name="Wu Q."/>
            <person name="Li C."/>
            <person name="Ren X."/>
            <person name="Wang J."/>
            <person name="Wang X."/>
            <person name="Li D."/>
            <person name="Liu D."/>
            <person name="Zhang X."/>
            <person name="Ji Z."/>
            <person name="Zhao W."/>
            <person name="Sun Y."/>
            <person name="Zhang Z."/>
            <person name="Bao J."/>
            <person name="Han Y."/>
            <person name="Dong L."/>
            <person name="Ji J."/>
            <person name="Chen P."/>
            <person name="Wu S."/>
            <person name="Liu J."/>
            <person name="Xiao Y."/>
            <person name="Bu D."/>
            <person name="Tan J."/>
            <person name="Yang L."/>
            <person name="Ye C."/>
            <person name="Zhang J."/>
            <person name="Xu J."/>
            <person name="Zhou Y."/>
            <person name="Yu Y."/>
            <person name="Zhang B."/>
            <person name="Zhuang S."/>
            <person name="Wei H."/>
            <person name="Liu B."/>
            <person name="Lei M."/>
            <person name="Yu H."/>
            <person name="Li Y."/>
            <person name="Xu H."/>
            <person name="Wei S."/>
            <person name="He X."/>
            <person name="Fang L."/>
            <person name="Zhang Z."/>
            <person name="Zhang Y."/>
            <person name="Huang X."/>
            <person name="Su Z."/>
            <person name="Tong W."/>
            <person name="Li J."/>
            <person name="Tong Z."/>
            <person name="Li S."/>
            <person name="Ye J."/>
            <person name="Wang L."/>
            <person name="Fang L."/>
            <person name="Lei T."/>
            <person name="Chen C."/>
            <person name="Chen H."/>
            <person name="Xu Z."/>
            <person name="Li H."/>
            <person name="Huang H."/>
            <person name="Zhang F."/>
            <person name="Xu H."/>
            <person name="Li N."/>
            <person name="Zhao C."/>
            <person name="Li S."/>
            <person name="Dong L."/>
            <person name="Huang Y."/>
            <person name="Li L."/>
            <person name="Xi Y."/>
            <person name="Qi Q."/>
            <person name="Li W."/>
            <person name="Zhang B."/>
            <person name="Hu W."/>
            <person name="Zhang Y."/>
            <person name="Tian X."/>
            <person name="Jiao Y."/>
            <person name="Liang X."/>
            <person name="Jin J."/>
            <person name="Gao L."/>
            <person name="Zheng W."/>
            <person name="Hao B."/>
            <person name="Liu S."/>
            <person name="Wang W."/>
            <person name="Yuan L."/>
            <person name="Cao M."/>
            <person name="McDermott J."/>
            <person name="Samudrala R."/>
            <person name="Wang J."/>
            <person name="Wong G.K."/>
            <person name="Yang H."/>
        </authorList>
    </citation>
    <scope>NUCLEOTIDE SEQUENCE [LARGE SCALE GENOMIC DNA]</scope>
</reference>
<accession>A0A8J8Y2L9</accession>
<dbReference type="EMBL" id="CM000139">
    <property type="protein sequence ID" value="EEE58015.1"/>
    <property type="molecule type" value="Genomic_DNA"/>
</dbReference>
<dbReference type="Gramene" id="Os02t0807750-01">
    <property type="protein sequence ID" value="Os02t0807750-01"/>
    <property type="gene ID" value="Os02g0807750"/>
</dbReference>
<dbReference type="HOGENOM" id="CLU_2501978_0_0_1"/>
<proteinExistence type="predicted"/>
<evidence type="ECO:0000313" key="2">
    <source>
        <dbReference type="EMBL" id="EEE58015.1"/>
    </source>
</evidence>
<name>A0A8J8Y2L9_ORYSJ</name>
<sequence>MSSGKLLFFSGHQREEELSPSSSRSLDASSLPSSHHAIVHLYLIFISIPHQDLRCLFCVMPCLQGVRCFSYKHGDVAILKLSVTPA</sequence>
<feature type="region of interest" description="Disordered" evidence="1">
    <location>
        <begin position="1"/>
        <end position="30"/>
    </location>
</feature>
<evidence type="ECO:0000256" key="1">
    <source>
        <dbReference type="SAM" id="MobiDB-lite"/>
    </source>
</evidence>
<protein>
    <submittedName>
        <fullName evidence="2">Uncharacterized protein</fullName>
    </submittedName>
</protein>
<dbReference type="Proteomes" id="UP000007752">
    <property type="component" value="Chromosome 2"/>
</dbReference>
<dbReference type="AlphaFoldDB" id="A0A8J8Y2L9"/>
<reference evidence="2" key="2">
    <citation type="submission" date="2008-12" db="EMBL/GenBank/DDBJ databases">
        <title>Improved gene annotation of the rice (Oryza sativa) genomes.</title>
        <authorList>
            <person name="Wang J."/>
            <person name="Li R."/>
            <person name="Fan W."/>
            <person name="Huang Q."/>
            <person name="Zhang J."/>
            <person name="Zhou Y."/>
            <person name="Hu Y."/>
            <person name="Zi S."/>
            <person name="Li J."/>
            <person name="Ni P."/>
            <person name="Zheng H."/>
            <person name="Zhang Y."/>
            <person name="Zhao M."/>
            <person name="Hao Q."/>
            <person name="McDermott J."/>
            <person name="Samudrala R."/>
            <person name="Kristiansen K."/>
            <person name="Wong G.K.-S."/>
        </authorList>
    </citation>
    <scope>NUCLEOTIDE SEQUENCE</scope>
</reference>
<gene>
    <name evidence="2" type="ORF">OsJ_08796</name>
</gene>
<feature type="compositionally biased region" description="Low complexity" evidence="1">
    <location>
        <begin position="19"/>
        <end position="30"/>
    </location>
</feature>
<organism evidence="2">
    <name type="scientific">Oryza sativa subsp. japonica</name>
    <name type="common">Rice</name>
    <dbReference type="NCBI Taxonomy" id="39947"/>
    <lineage>
        <taxon>Eukaryota</taxon>
        <taxon>Viridiplantae</taxon>
        <taxon>Streptophyta</taxon>
        <taxon>Embryophyta</taxon>
        <taxon>Tracheophyta</taxon>
        <taxon>Spermatophyta</taxon>
        <taxon>Magnoliopsida</taxon>
        <taxon>Liliopsida</taxon>
        <taxon>Poales</taxon>
        <taxon>Poaceae</taxon>
        <taxon>BOP clade</taxon>
        <taxon>Oryzoideae</taxon>
        <taxon>Oryzeae</taxon>
        <taxon>Oryzinae</taxon>
        <taxon>Oryza</taxon>
        <taxon>Oryza sativa</taxon>
    </lineage>
</organism>